<dbReference type="Pfam" id="PF00581">
    <property type="entry name" value="Rhodanese"/>
    <property type="match status" value="1"/>
</dbReference>
<dbReference type="CDD" id="cd00158">
    <property type="entry name" value="RHOD"/>
    <property type="match status" value="1"/>
</dbReference>
<dbReference type="OrthoDB" id="9800872at2"/>
<proteinExistence type="predicted"/>
<keyword evidence="1" id="KW-0732">Signal</keyword>
<protein>
    <submittedName>
        <fullName evidence="3">Rhodanese-like domain-containing protein</fullName>
    </submittedName>
</protein>
<dbReference type="Gene3D" id="3.40.250.10">
    <property type="entry name" value="Rhodanese-like domain"/>
    <property type="match status" value="1"/>
</dbReference>
<dbReference type="EMBL" id="CP029462">
    <property type="protein sequence ID" value="AXL20701.1"/>
    <property type="molecule type" value="Genomic_DNA"/>
</dbReference>
<dbReference type="InterPro" id="IPR036873">
    <property type="entry name" value="Rhodanese-like_dom_sf"/>
</dbReference>
<dbReference type="Proteomes" id="UP000254337">
    <property type="component" value="Chromosome"/>
</dbReference>
<evidence type="ECO:0000256" key="1">
    <source>
        <dbReference type="SAM" id="SignalP"/>
    </source>
</evidence>
<feature type="domain" description="Rhodanese" evidence="2">
    <location>
        <begin position="53"/>
        <end position="142"/>
    </location>
</feature>
<keyword evidence="4" id="KW-1185">Reference proteome</keyword>
<feature type="signal peptide" evidence="1">
    <location>
        <begin position="1"/>
        <end position="23"/>
    </location>
</feature>
<dbReference type="PROSITE" id="PS51257">
    <property type="entry name" value="PROKAR_LIPOPROTEIN"/>
    <property type="match status" value="1"/>
</dbReference>
<dbReference type="InterPro" id="IPR001763">
    <property type="entry name" value="Rhodanese-like_dom"/>
</dbReference>
<evidence type="ECO:0000259" key="2">
    <source>
        <dbReference type="PROSITE" id="PS50206"/>
    </source>
</evidence>
<feature type="chain" id="PRO_5017079855" evidence="1">
    <location>
        <begin position="24"/>
        <end position="142"/>
    </location>
</feature>
<dbReference type="InterPro" id="IPR050229">
    <property type="entry name" value="GlpE_sulfurtransferase"/>
</dbReference>
<dbReference type="AlphaFoldDB" id="A0A346AXV8"/>
<dbReference type="PANTHER" id="PTHR43031:SF1">
    <property type="entry name" value="PYRIDINE NUCLEOTIDE-DISULPHIDE OXIDOREDUCTASE"/>
    <property type="match status" value="1"/>
</dbReference>
<reference evidence="3 4" key="1">
    <citation type="submission" date="2018-05" db="EMBL/GenBank/DDBJ databases">
        <title>Complete genome sequence of Megasphaera sp. AJH120T, isolated from the ceca of a chicken.</title>
        <authorList>
            <person name="Maki J."/>
            <person name="Looft T."/>
        </authorList>
    </citation>
    <scope>NUCLEOTIDE SEQUENCE [LARGE SCALE GENOMIC DNA]</scope>
    <source>
        <strain evidence="3 4">AJH120</strain>
    </source>
</reference>
<dbReference type="SMART" id="SM00450">
    <property type="entry name" value="RHOD"/>
    <property type="match status" value="1"/>
</dbReference>
<dbReference type="SUPFAM" id="SSF52821">
    <property type="entry name" value="Rhodanese/Cell cycle control phosphatase"/>
    <property type="match status" value="1"/>
</dbReference>
<evidence type="ECO:0000313" key="4">
    <source>
        <dbReference type="Proteomes" id="UP000254337"/>
    </source>
</evidence>
<organism evidence="3 4">
    <name type="scientific">Megasphaera stantonii</name>
    <dbReference type="NCBI Taxonomy" id="2144175"/>
    <lineage>
        <taxon>Bacteria</taxon>
        <taxon>Bacillati</taxon>
        <taxon>Bacillota</taxon>
        <taxon>Negativicutes</taxon>
        <taxon>Veillonellales</taxon>
        <taxon>Veillonellaceae</taxon>
        <taxon>Megasphaera</taxon>
    </lineage>
</organism>
<gene>
    <name evidence="3" type="ORF">DKB62_03480</name>
</gene>
<evidence type="ECO:0000313" key="3">
    <source>
        <dbReference type="EMBL" id="AXL20701.1"/>
    </source>
</evidence>
<dbReference type="KEGG" id="meg:DKB62_03480"/>
<name>A0A346AXV8_9FIRM</name>
<accession>A0A346AXV8</accession>
<dbReference type="PROSITE" id="PS50206">
    <property type="entry name" value="RHODANESE_3"/>
    <property type="match status" value="1"/>
</dbReference>
<sequence>MNMKKLLVCIAIAAFSAASACLAADGLNAASAAAAAVPYRTLTPQEAKLQMDQQTNLVVVDVRTQEEYAAGHIPSAVLLPVEQIEAKADSVAKVLPDKNAEIFVYCRSGKRAGRAAAALTEQGYTNVYSIGGIMDWPYEVVK</sequence>
<dbReference type="PANTHER" id="PTHR43031">
    <property type="entry name" value="FAD-DEPENDENT OXIDOREDUCTASE"/>
    <property type="match status" value="1"/>
</dbReference>